<dbReference type="InterPro" id="IPR012341">
    <property type="entry name" value="6hp_glycosidase-like_sf"/>
</dbReference>
<feature type="domain" description="Spermatogenesis-associated protein 20-like TRX" evidence="2">
    <location>
        <begin position="4"/>
        <end position="165"/>
    </location>
</feature>
<evidence type="ECO:0000313" key="4">
    <source>
        <dbReference type="Proteomes" id="UP000273326"/>
    </source>
</evidence>
<dbReference type="PIRSF" id="PIRSF006402">
    <property type="entry name" value="UCP006402_thioredoxin"/>
    <property type="match status" value="1"/>
</dbReference>
<dbReference type="PANTHER" id="PTHR42899:SF1">
    <property type="entry name" value="SPERMATOGENESIS-ASSOCIATED PROTEIN 20"/>
    <property type="match status" value="1"/>
</dbReference>
<evidence type="ECO:0000256" key="1">
    <source>
        <dbReference type="SAM" id="Coils"/>
    </source>
</evidence>
<dbReference type="Gene3D" id="3.40.30.10">
    <property type="entry name" value="Glutaredoxin"/>
    <property type="match status" value="1"/>
</dbReference>
<dbReference type="Pfam" id="PF03190">
    <property type="entry name" value="Thioredox_DsbH"/>
    <property type="match status" value="1"/>
</dbReference>
<reference evidence="4" key="1">
    <citation type="submission" date="2018-12" db="EMBL/GenBank/DDBJ databases">
        <title>Complete genome sequencing of Jeotgalibaca sp. H21T32.</title>
        <authorList>
            <person name="Bae J.-W."/>
            <person name="Lee S.-Y."/>
        </authorList>
    </citation>
    <scope>NUCLEOTIDE SEQUENCE [LARGE SCALE GENOMIC DNA]</scope>
    <source>
        <strain evidence="4">H21T32</strain>
    </source>
</reference>
<dbReference type="InterPro" id="IPR024705">
    <property type="entry name" value="Ssp411"/>
</dbReference>
<protein>
    <submittedName>
        <fullName evidence="3">Thioredoxin domain-containing protein</fullName>
    </submittedName>
</protein>
<dbReference type="RefSeq" id="WP_126109059.1">
    <property type="nucleotide sequence ID" value="NZ_CP034465.1"/>
</dbReference>
<proteinExistence type="predicted"/>
<name>A0A3Q9BLG4_9LACT</name>
<dbReference type="Gene3D" id="1.50.10.10">
    <property type="match status" value="1"/>
</dbReference>
<evidence type="ECO:0000313" key="3">
    <source>
        <dbReference type="EMBL" id="AZP03981.1"/>
    </source>
</evidence>
<dbReference type="GO" id="GO:0005975">
    <property type="term" value="P:carbohydrate metabolic process"/>
    <property type="evidence" value="ECO:0007669"/>
    <property type="project" value="InterPro"/>
</dbReference>
<keyword evidence="4" id="KW-1185">Reference proteome</keyword>
<dbReference type="SUPFAM" id="SSF52833">
    <property type="entry name" value="Thioredoxin-like"/>
    <property type="match status" value="1"/>
</dbReference>
<dbReference type="InterPro" id="IPR004879">
    <property type="entry name" value="Ssp411-like_TRX"/>
</dbReference>
<sequence>MAHQNRLSGEKSPYLLQHADNPIDWYPWGEEAFKKAKDEDKPVFLSIGYSTCHWCHVMAHESFEDSEVALYMNENYVAIKVDREERPDIDSIYMKVCQMMTGHGGWPLTIIMTPDKIPFYAGTYFPREGRYNLPGILDVLSQVFRIYKEDKIQLADIEKSVLTALNKTVQRERKEGLSKEAVEKAFQELGKMFDPVFGGFGTTQKFPQPQNLLFLLHYYQVTGEKKALQMVEQTLTNMIKGGIWDHIGFGFSRYTVDRRWQTPHFEKMLYDNALLLMALTTCYQITKNPLYKKISKQLISFVEREMTSKEGAFYSAIDADSEGEEGKFYVWDFVEIYQLLAEDRADIFSEVYGLSPLGNFEGKNILRLPNISLASIAEEHHLTEKELEHQLEESRQRLFNAREKRVRPHLDDKVLTSWNSLMIAALARAGFVFEEEKNLQMAEKALTFIEGNLYEQKRLMARYRDGEVKHLAYLDDYAFLAWAYLEMYGATFELNYLRRAVKITEQMDALFWDKEEGGFYFSGQDAEEMIVREKEITEGAMPSGNSIASLVYAKLAMLTGDSSYSDHLYSLYQVFHDDIAQAPSSAPSLLQSLLLAEYRGKQVVIVGNPNANILTLIEEMRNHYLPNVVLLLAENSHDFAGIADFASNYTKLDDQATIYVCENFTCQLPTTSIQQAFTYILD</sequence>
<keyword evidence="1" id="KW-0175">Coiled coil</keyword>
<evidence type="ECO:0000259" key="2">
    <source>
        <dbReference type="Pfam" id="PF03190"/>
    </source>
</evidence>
<dbReference type="AlphaFoldDB" id="A0A3Q9BLG4"/>
<dbReference type="EMBL" id="CP034465">
    <property type="protein sequence ID" value="AZP03981.1"/>
    <property type="molecule type" value="Genomic_DNA"/>
</dbReference>
<dbReference type="CDD" id="cd02955">
    <property type="entry name" value="SSP411"/>
    <property type="match status" value="1"/>
</dbReference>
<dbReference type="Gene3D" id="1.50.10.20">
    <property type="match status" value="1"/>
</dbReference>
<dbReference type="InterPro" id="IPR008928">
    <property type="entry name" value="6-hairpin_glycosidase_sf"/>
</dbReference>
<accession>A0A3Q9BLG4</accession>
<organism evidence="3 4">
    <name type="scientific">Jeotgalibaca ciconiae</name>
    <dbReference type="NCBI Taxonomy" id="2496265"/>
    <lineage>
        <taxon>Bacteria</taxon>
        <taxon>Bacillati</taxon>
        <taxon>Bacillota</taxon>
        <taxon>Bacilli</taxon>
        <taxon>Lactobacillales</taxon>
        <taxon>Carnobacteriaceae</taxon>
        <taxon>Jeotgalibaca</taxon>
    </lineage>
</organism>
<gene>
    <name evidence="3" type="ORF">EJN90_04450</name>
</gene>
<feature type="coiled-coil region" evidence="1">
    <location>
        <begin position="377"/>
        <end position="404"/>
    </location>
</feature>
<dbReference type="PANTHER" id="PTHR42899">
    <property type="entry name" value="SPERMATOGENESIS-ASSOCIATED PROTEIN 20"/>
    <property type="match status" value="1"/>
</dbReference>
<dbReference type="Proteomes" id="UP000273326">
    <property type="component" value="Chromosome"/>
</dbReference>
<dbReference type="KEGG" id="jeh:EJN90_04450"/>
<dbReference type="OrthoDB" id="9762614at2"/>
<dbReference type="SUPFAM" id="SSF48208">
    <property type="entry name" value="Six-hairpin glycosidases"/>
    <property type="match status" value="1"/>
</dbReference>
<dbReference type="InterPro" id="IPR036249">
    <property type="entry name" value="Thioredoxin-like_sf"/>
</dbReference>